<evidence type="ECO:0000313" key="9">
    <source>
        <dbReference type="EMBL" id="GIP16762.1"/>
    </source>
</evidence>
<keyword evidence="3" id="KW-0813">Transport</keyword>
<evidence type="ECO:0000256" key="8">
    <source>
        <dbReference type="SAM" id="Phobius"/>
    </source>
</evidence>
<evidence type="ECO:0000256" key="2">
    <source>
        <dbReference type="ARBA" id="ARBA00007998"/>
    </source>
</evidence>
<feature type="transmembrane region" description="Helical" evidence="8">
    <location>
        <begin position="9"/>
        <end position="31"/>
    </location>
</feature>
<name>A0A920CU92_9BACL</name>
<evidence type="ECO:0000256" key="1">
    <source>
        <dbReference type="ARBA" id="ARBA00004141"/>
    </source>
</evidence>
<dbReference type="RefSeq" id="WP_213515340.1">
    <property type="nucleotide sequence ID" value="NZ_BOSE01000004.1"/>
</dbReference>
<feature type="transmembrane region" description="Helical" evidence="8">
    <location>
        <begin position="37"/>
        <end position="58"/>
    </location>
</feature>
<comment type="subcellular location">
    <subcellularLocation>
        <location evidence="1">Membrane</location>
        <topology evidence="1">Multi-pass membrane protein</topology>
    </subcellularLocation>
</comment>
<feature type="transmembrane region" description="Helical" evidence="8">
    <location>
        <begin position="304"/>
        <end position="322"/>
    </location>
</feature>
<feature type="transmembrane region" description="Helical" evidence="8">
    <location>
        <begin position="115"/>
        <end position="135"/>
    </location>
</feature>
<feature type="transmembrane region" description="Helical" evidence="8">
    <location>
        <begin position="334"/>
        <end position="355"/>
    </location>
</feature>
<dbReference type="Gene3D" id="1.20.1740.10">
    <property type="entry name" value="Amino acid/polyamine transporter I"/>
    <property type="match status" value="1"/>
</dbReference>
<evidence type="ECO:0000256" key="3">
    <source>
        <dbReference type="ARBA" id="ARBA00022448"/>
    </source>
</evidence>
<feature type="transmembrane region" description="Helical" evidence="8">
    <location>
        <begin position="215"/>
        <end position="241"/>
    </location>
</feature>
<comment type="caution">
    <text evidence="9">The sequence shown here is derived from an EMBL/GenBank/DDBJ whole genome shotgun (WGS) entry which is preliminary data.</text>
</comment>
<gene>
    <name evidence="9" type="ORF">J40TS1_24040</name>
</gene>
<dbReference type="AlphaFoldDB" id="A0A920CU92"/>
<organism evidence="9 10">
    <name type="scientific">Paenibacillus montaniterrae</name>
    <dbReference type="NCBI Taxonomy" id="429341"/>
    <lineage>
        <taxon>Bacteria</taxon>
        <taxon>Bacillati</taxon>
        <taxon>Bacillota</taxon>
        <taxon>Bacilli</taxon>
        <taxon>Bacillales</taxon>
        <taxon>Paenibacillaceae</taxon>
        <taxon>Paenibacillus</taxon>
    </lineage>
</organism>
<dbReference type="GO" id="GO:0009847">
    <property type="term" value="P:spore germination"/>
    <property type="evidence" value="ECO:0007669"/>
    <property type="project" value="InterPro"/>
</dbReference>
<dbReference type="Proteomes" id="UP000683139">
    <property type="component" value="Unassembled WGS sequence"/>
</dbReference>
<keyword evidence="5 8" id="KW-0812">Transmembrane</keyword>
<dbReference type="PANTHER" id="PTHR34975">
    <property type="entry name" value="SPORE GERMINATION PROTEIN A2"/>
    <property type="match status" value="1"/>
</dbReference>
<evidence type="ECO:0000256" key="6">
    <source>
        <dbReference type="ARBA" id="ARBA00022989"/>
    </source>
</evidence>
<dbReference type="NCBIfam" id="TIGR00912">
    <property type="entry name" value="2A0309"/>
    <property type="match status" value="1"/>
</dbReference>
<keyword evidence="7 8" id="KW-0472">Membrane</keyword>
<keyword evidence="4" id="KW-0309">Germination</keyword>
<evidence type="ECO:0000313" key="10">
    <source>
        <dbReference type="Proteomes" id="UP000683139"/>
    </source>
</evidence>
<dbReference type="EMBL" id="BOSE01000004">
    <property type="protein sequence ID" value="GIP16762.1"/>
    <property type="molecule type" value="Genomic_DNA"/>
</dbReference>
<dbReference type="PANTHER" id="PTHR34975:SF2">
    <property type="entry name" value="SPORE GERMINATION PROTEIN A2"/>
    <property type="match status" value="1"/>
</dbReference>
<protein>
    <submittedName>
        <fullName evidence="9">Germination protein</fullName>
    </submittedName>
</protein>
<accession>A0A920CU92</accession>
<feature type="transmembrane region" description="Helical" evidence="8">
    <location>
        <begin position="144"/>
        <end position="164"/>
    </location>
</feature>
<evidence type="ECO:0000256" key="4">
    <source>
        <dbReference type="ARBA" id="ARBA00022544"/>
    </source>
</evidence>
<evidence type="ECO:0000256" key="7">
    <source>
        <dbReference type="ARBA" id="ARBA00023136"/>
    </source>
</evidence>
<dbReference type="InterPro" id="IPR004761">
    <property type="entry name" value="Spore_GerAB"/>
</dbReference>
<dbReference type="GO" id="GO:0016020">
    <property type="term" value="C:membrane"/>
    <property type="evidence" value="ECO:0007669"/>
    <property type="project" value="UniProtKB-SubCell"/>
</dbReference>
<proteinExistence type="inferred from homology"/>
<feature type="transmembrane region" description="Helical" evidence="8">
    <location>
        <begin position="78"/>
        <end position="103"/>
    </location>
</feature>
<comment type="similarity">
    <text evidence="2">Belongs to the amino acid-polyamine-organocation (APC) superfamily. Spore germination protein (SGP) (TC 2.A.3.9) family.</text>
</comment>
<keyword evidence="6 8" id="KW-1133">Transmembrane helix</keyword>
<feature type="transmembrane region" description="Helical" evidence="8">
    <location>
        <begin position="261"/>
        <end position="283"/>
    </location>
</feature>
<reference evidence="9" key="1">
    <citation type="submission" date="2021-03" db="EMBL/GenBank/DDBJ databases">
        <title>Antimicrobial resistance genes in bacteria isolated from Japanese honey, and their potential for conferring macrolide and lincosamide resistance in the American foulbrood pathogen Paenibacillus larvae.</title>
        <authorList>
            <person name="Okamoto M."/>
            <person name="Kumagai M."/>
            <person name="Kanamori H."/>
            <person name="Takamatsu D."/>
        </authorList>
    </citation>
    <scope>NUCLEOTIDE SEQUENCE</scope>
    <source>
        <strain evidence="9">J40TS1</strain>
    </source>
</reference>
<dbReference type="Pfam" id="PF03845">
    <property type="entry name" value="Spore_permease"/>
    <property type="match status" value="1"/>
</dbReference>
<sequence length="369" mass="41393">MRHIHPRQYMILTVLYTIGTSLLIIPSLLATAVEHDAWLGAVFTAVFNMLYVFVYVLLLQRFPGLSLVQIAEKLLGKWLGSVVAWLYISFFLLLAVLLLQFLGQFIHTSILPSTPVWFIYFTFMIVIVIGLAYGVEAYGRSAELFFPIVLLFLGLIMIALVFEIDVSRMRPIGERGMSPILLSGLKMSTFQEQICLMMLAPLVANKGKQTAARALVVGTAIGLLVLIAITLLTILILGSYNTAHFVYPVYVLVKKISIGDFFQRIEILMIAIWFLTVFVKIVVTMHAGLIGMTQTLNLKSCKPLILPVGLLIAIYAMIVFPNTATFFEFGRESWFSYALSFIFVLPVSFLIVDIVKRFVGSLFKHEVSE</sequence>
<keyword evidence="10" id="KW-1185">Reference proteome</keyword>
<evidence type="ECO:0000256" key="5">
    <source>
        <dbReference type="ARBA" id="ARBA00022692"/>
    </source>
</evidence>